<sequence>MPPAPWAQTRSPLGALRRSPSQFIRTTERPKKLNAATVALIKTATQAAFGPPGTYKPYVRVEGIEYLSNVTKANFKELTGLNLRLAKRTPRKEK</sequence>
<dbReference type="Proteomes" id="UP001066276">
    <property type="component" value="Chromosome 2_2"/>
</dbReference>
<dbReference type="EMBL" id="JANPWB010000004">
    <property type="protein sequence ID" value="KAJ1194551.1"/>
    <property type="molecule type" value="Genomic_DNA"/>
</dbReference>
<evidence type="ECO:0000313" key="3">
    <source>
        <dbReference type="Proteomes" id="UP001066276"/>
    </source>
</evidence>
<comment type="caution">
    <text evidence="2">The sequence shown here is derived from an EMBL/GenBank/DDBJ whole genome shotgun (WGS) entry which is preliminary data.</text>
</comment>
<protein>
    <submittedName>
        <fullName evidence="2">Uncharacterized protein</fullName>
    </submittedName>
</protein>
<organism evidence="2 3">
    <name type="scientific">Pleurodeles waltl</name>
    <name type="common">Iberian ribbed newt</name>
    <dbReference type="NCBI Taxonomy" id="8319"/>
    <lineage>
        <taxon>Eukaryota</taxon>
        <taxon>Metazoa</taxon>
        <taxon>Chordata</taxon>
        <taxon>Craniata</taxon>
        <taxon>Vertebrata</taxon>
        <taxon>Euteleostomi</taxon>
        <taxon>Amphibia</taxon>
        <taxon>Batrachia</taxon>
        <taxon>Caudata</taxon>
        <taxon>Salamandroidea</taxon>
        <taxon>Salamandridae</taxon>
        <taxon>Pleurodelinae</taxon>
        <taxon>Pleurodeles</taxon>
    </lineage>
</organism>
<accession>A0AAV7V172</accession>
<dbReference type="AlphaFoldDB" id="A0AAV7V172"/>
<reference evidence="2" key="1">
    <citation type="journal article" date="2022" name="bioRxiv">
        <title>Sequencing and chromosome-scale assembly of the giantPleurodeles waltlgenome.</title>
        <authorList>
            <person name="Brown T."/>
            <person name="Elewa A."/>
            <person name="Iarovenko S."/>
            <person name="Subramanian E."/>
            <person name="Araus A.J."/>
            <person name="Petzold A."/>
            <person name="Susuki M."/>
            <person name="Suzuki K.-i.T."/>
            <person name="Hayashi T."/>
            <person name="Toyoda A."/>
            <person name="Oliveira C."/>
            <person name="Osipova E."/>
            <person name="Leigh N.D."/>
            <person name="Simon A."/>
            <person name="Yun M.H."/>
        </authorList>
    </citation>
    <scope>NUCLEOTIDE SEQUENCE</scope>
    <source>
        <strain evidence="2">20211129_DDA</strain>
        <tissue evidence="2">Liver</tissue>
    </source>
</reference>
<evidence type="ECO:0000313" key="2">
    <source>
        <dbReference type="EMBL" id="KAJ1194551.1"/>
    </source>
</evidence>
<feature type="region of interest" description="Disordered" evidence="1">
    <location>
        <begin position="1"/>
        <end position="26"/>
    </location>
</feature>
<evidence type="ECO:0000256" key="1">
    <source>
        <dbReference type="SAM" id="MobiDB-lite"/>
    </source>
</evidence>
<keyword evidence="3" id="KW-1185">Reference proteome</keyword>
<proteinExistence type="predicted"/>
<name>A0AAV7V172_PLEWA</name>
<gene>
    <name evidence="2" type="ORF">NDU88_003839</name>
</gene>